<dbReference type="Pfam" id="PF14223">
    <property type="entry name" value="Retrotran_gag_2"/>
    <property type="match status" value="1"/>
</dbReference>
<feature type="non-terminal residue" evidence="1">
    <location>
        <position position="259"/>
    </location>
</feature>
<evidence type="ECO:0000313" key="2">
    <source>
        <dbReference type="Proteomes" id="UP000284706"/>
    </source>
</evidence>
<dbReference type="OrthoDB" id="3039265at2759"/>
<name>A0A409YRR3_9AGAR</name>
<accession>A0A409YRR3</accession>
<sequence>MLSSAITTSDFAYALDKLDSSRSNRVIFQKRFIVAVKQKKVYAHFDGTASKPTVSDPTDATQVQALTGWQEKEDLAMYLLSQKLPDSTLTKYMRPDTVAEMWSGIVTEFTSKSMLMCSNLHTKFMGMRYKPRANLHMEFDRVHVKYEALLNAGVSISDNNYRTLIMNFAPLELSSFIAQISANTKTIITLQHEAAVAAAIKASKPLPTLSISDYELAPEVMMQMILEDDLTADSQRILARIFPDDNIHFRLPPSGTSRA</sequence>
<dbReference type="Proteomes" id="UP000284706">
    <property type="component" value="Unassembled WGS sequence"/>
</dbReference>
<comment type="caution">
    <text evidence="1">The sequence shown here is derived from an EMBL/GenBank/DDBJ whole genome shotgun (WGS) entry which is preliminary data.</text>
</comment>
<dbReference type="EMBL" id="NHYE01000445">
    <property type="protein sequence ID" value="PPR05683.1"/>
    <property type="molecule type" value="Genomic_DNA"/>
</dbReference>
<organism evidence="1 2">
    <name type="scientific">Gymnopilus dilepis</name>
    <dbReference type="NCBI Taxonomy" id="231916"/>
    <lineage>
        <taxon>Eukaryota</taxon>
        <taxon>Fungi</taxon>
        <taxon>Dikarya</taxon>
        <taxon>Basidiomycota</taxon>
        <taxon>Agaricomycotina</taxon>
        <taxon>Agaricomycetes</taxon>
        <taxon>Agaricomycetidae</taxon>
        <taxon>Agaricales</taxon>
        <taxon>Agaricineae</taxon>
        <taxon>Hymenogastraceae</taxon>
        <taxon>Gymnopilus</taxon>
    </lineage>
</organism>
<proteinExistence type="predicted"/>
<gene>
    <name evidence="1" type="ORF">CVT26_008923</name>
</gene>
<dbReference type="AlphaFoldDB" id="A0A409YRR3"/>
<evidence type="ECO:0000313" key="1">
    <source>
        <dbReference type="EMBL" id="PPR05683.1"/>
    </source>
</evidence>
<keyword evidence="2" id="KW-1185">Reference proteome</keyword>
<reference evidence="1 2" key="1">
    <citation type="journal article" date="2018" name="Evol. Lett.">
        <title>Horizontal gene cluster transfer increased hallucinogenic mushroom diversity.</title>
        <authorList>
            <person name="Reynolds H.T."/>
            <person name="Vijayakumar V."/>
            <person name="Gluck-Thaler E."/>
            <person name="Korotkin H.B."/>
            <person name="Matheny P.B."/>
            <person name="Slot J.C."/>
        </authorList>
    </citation>
    <scope>NUCLEOTIDE SEQUENCE [LARGE SCALE GENOMIC DNA]</scope>
    <source>
        <strain evidence="1 2">SRW20</strain>
    </source>
</reference>
<dbReference type="InParanoid" id="A0A409YRR3"/>
<protein>
    <submittedName>
        <fullName evidence="1">Uncharacterized protein</fullName>
    </submittedName>
</protein>